<dbReference type="GO" id="GO:0003677">
    <property type="term" value="F:DNA binding"/>
    <property type="evidence" value="ECO:0007669"/>
    <property type="project" value="UniProtKB-KW"/>
</dbReference>
<keyword evidence="7" id="KW-1185">Reference proteome</keyword>
<reference evidence="7" key="1">
    <citation type="submission" date="2016-10" db="EMBL/GenBank/DDBJ databases">
        <authorList>
            <person name="Varghese N."/>
        </authorList>
    </citation>
    <scope>NUCLEOTIDE SEQUENCE [LARGE SCALE GENOMIC DNA]</scope>
    <source>
        <strain evidence="7">DSM 21843</strain>
    </source>
</reference>
<keyword evidence="2" id="KW-0805">Transcription regulation</keyword>
<evidence type="ECO:0000256" key="1">
    <source>
        <dbReference type="ARBA" id="ARBA00009437"/>
    </source>
</evidence>
<keyword evidence="3" id="KW-0238">DNA-binding</keyword>
<dbReference type="PANTHER" id="PTHR30346:SF0">
    <property type="entry name" value="HCA OPERON TRANSCRIPTIONAL ACTIVATOR HCAR"/>
    <property type="match status" value="1"/>
</dbReference>
<protein>
    <submittedName>
        <fullName evidence="6">LysR substrate binding domain-containing protein</fullName>
    </submittedName>
</protein>
<dbReference type="InterPro" id="IPR005119">
    <property type="entry name" value="LysR_subst-bd"/>
</dbReference>
<dbReference type="AlphaFoldDB" id="A0A172RY12"/>
<dbReference type="CDD" id="cd05466">
    <property type="entry name" value="PBP2_LTTR_substrate"/>
    <property type="match status" value="1"/>
</dbReference>
<dbReference type="KEGG" id="ddt:AAY81_05190"/>
<feature type="domain" description="LysR substrate-binding" evidence="5">
    <location>
        <begin position="36"/>
        <end position="210"/>
    </location>
</feature>
<sequence>MAKKFTVSGQHYLFSVQAFAHTVLAGGGVEYSYAFRNGTTRSVIEDVYSGRSHLGVIFETTENADELNHTLEESGLEFTPIISSKPYVALPASHPLSNAASLRIEDLEDYPYVYFEQEKGDSYAFYEEALANVPRTKRIATTDRASLTELICAVNGYTITSGILVGITDGSLLQTLPLETDVTLKLGYIARRGEQIEGLSKVFVDSLTKNLSRYVQF</sequence>
<dbReference type="STRING" id="79604.AAY81_05190"/>
<dbReference type="GO" id="GO:0003700">
    <property type="term" value="F:DNA-binding transcription factor activity"/>
    <property type="evidence" value="ECO:0007669"/>
    <property type="project" value="TreeGrafter"/>
</dbReference>
<evidence type="ECO:0000259" key="5">
    <source>
        <dbReference type="Pfam" id="PF03466"/>
    </source>
</evidence>
<comment type="similarity">
    <text evidence="1">Belongs to the LysR transcriptional regulatory family.</text>
</comment>
<evidence type="ECO:0000256" key="2">
    <source>
        <dbReference type="ARBA" id="ARBA00023015"/>
    </source>
</evidence>
<name>A0A172RY12_9ACTN</name>
<gene>
    <name evidence="6" type="ORF">SAMN02910314_01619</name>
</gene>
<evidence type="ECO:0000256" key="3">
    <source>
        <dbReference type="ARBA" id="ARBA00023125"/>
    </source>
</evidence>
<dbReference type="OrthoDB" id="3197183at2"/>
<dbReference type="Gene3D" id="3.40.190.10">
    <property type="entry name" value="Periplasmic binding protein-like II"/>
    <property type="match status" value="2"/>
</dbReference>
<evidence type="ECO:0000313" key="6">
    <source>
        <dbReference type="EMBL" id="SEO91666.1"/>
    </source>
</evidence>
<dbReference type="PANTHER" id="PTHR30346">
    <property type="entry name" value="TRANSCRIPTIONAL DUAL REGULATOR HCAR-RELATED"/>
    <property type="match status" value="1"/>
</dbReference>
<proteinExistence type="inferred from homology"/>
<dbReference type="SUPFAM" id="SSF53850">
    <property type="entry name" value="Periplasmic binding protein-like II"/>
    <property type="match status" value="1"/>
</dbReference>
<accession>A0A172RY12</accession>
<dbReference type="EMBL" id="FOEC01000011">
    <property type="protein sequence ID" value="SEO91666.1"/>
    <property type="molecule type" value="Genomic_DNA"/>
</dbReference>
<dbReference type="GO" id="GO:0032993">
    <property type="term" value="C:protein-DNA complex"/>
    <property type="evidence" value="ECO:0007669"/>
    <property type="project" value="TreeGrafter"/>
</dbReference>
<dbReference type="Proteomes" id="UP000182975">
    <property type="component" value="Unassembled WGS sequence"/>
</dbReference>
<dbReference type="Pfam" id="PF03466">
    <property type="entry name" value="LysR_substrate"/>
    <property type="match status" value="1"/>
</dbReference>
<evidence type="ECO:0000313" key="7">
    <source>
        <dbReference type="Proteomes" id="UP000182975"/>
    </source>
</evidence>
<dbReference type="RefSeq" id="WP_066662252.1">
    <property type="nucleotide sequence ID" value="NZ_CP011402.1"/>
</dbReference>
<evidence type="ECO:0000256" key="4">
    <source>
        <dbReference type="ARBA" id="ARBA00023163"/>
    </source>
</evidence>
<organism evidence="6 7">
    <name type="scientific">Denitrobacterium detoxificans</name>
    <dbReference type="NCBI Taxonomy" id="79604"/>
    <lineage>
        <taxon>Bacteria</taxon>
        <taxon>Bacillati</taxon>
        <taxon>Actinomycetota</taxon>
        <taxon>Coriobacteriia</taxon>
        <taxon>Eggerthellales</taxon>
        <taxon>Eggerthellaceae</taxon>
        <taxon>Denitrobacterium</taxon>
    </lineage>
</organism>
<keyword evidence="4" id="KW-0804">Transcription</keyword>